<evidence type="ECO:0000313" key="2">
    <source>
        <dbReference type="EMBL" id="KAL2649604.1"/>
    </source>
</evidence>
<feature type="region of interest" description="Disordered" evidence="1">
    <location>
        <begin position="43"/>
        <end position="81"/>
    </location>
</feature>
<feature type="compositionally biased region" description="Polar residues" evidence="1">
    <location>
        <begin position="43"/>
        <end position="54"/>
    </location>
</feature>
<reference evidence="2 3" key="1">
    <citation type="submission" date="2024-09" db="EMBL/GenBank/DDBJ databases">
        <title>Chromosome-scale assembly of Riccia fluitans.</title>
        <authorList>
            <person name="Paukszto L."/>
            <person name="Sawicki J."/>
            <person name="Karawczyk K."/>
            <person name="Piernik-Szablinska J."/>
            <person name="Szczecinska M."/>
            <person name="Mazdziarz M."/>
        </authorList>
    </citation>
    <scope>NUCLEOTIDE SEQUENCE [LARGE SCALE GENOMIC DNA]</scope>
    <source>
        <strain evidence="2">Rf_01</strain>
        <tissue evidence="2">Aerial parts of the thallus</tissue>
    </source>
</reference>
<feature type="compositionally biased region" description="Basic and acidic residues" evidence="1">
    <location>
        <begin position="67"/>
        <end position="78"/>
    </location>
</feature>
<proteinExistence type="predicted"/>
<evidence type="ECO:0000256" key="1">
    <source>
        <dbReference type="SAM" id="MobiDB-lite"/>
    </source>
</evidence>
<feature type="compositionally biased region" description="Acidic residues" evidence="1">
    <location>
        <begin position="55"/>
        <end position="66"/>
    </location>
</feature>
<comment type="caution">
    <text evidence="2">The sequence shown here is derived from an EMBL/GenBank/DDBJ whole genome shotgun (WGS) entry which is preliminary data.</text>
</comment>
<dbReference type="EMBL" id="JBHFFA010000001">
    <property type="protein sequence ID" value="KAL2649604.1"/>
    <property type="molecule type" value="Genomic_DNA"/>
</dbReference>
<dbReference type="AlphaFoldDB" id="A0ABD1ZDU1"/>
<accession>A0ABD1ZDU1</accession>
<evidence type="ECO:0000313" key="3">
    <source>
        <dbReference type="Proteomes" id="UP001605036"/>
    </source>
</evidence>
<keyword evidence="3" id="KW-1185">Reference proteome</keyword>
<organism evidence="2 3">
    <name type="scientific">Riccia fluitans</name>
    <dbReference type="NCBI Taxonomy" id="41844"/>
    <lineage>
        <taxon>Eukaryota</taxon>
        <taxon>Viridiplantae</taxon>
        <taxon>Streptophyta</taxon>
        <taxon>Embryophyta</taxon>
        <taxon>Marchantiophyta</taxon>
        <taxon>Marchantiopsida</taxon>
        <taxon>Marchantiidae</taxon>
        <taxon>Marchantiales</taxon>
        <taxon>Ricciaceae</taxon>
        <taxon>Riccia</taxon>
    </lineage>
</organism>
<dbReference type="Proteomes" id="UP001605036">
    <property type="component" value="Unassembled WGS sequence"/>
</dbReference>
<name>A0ABD1ZDU1_9MARC</name>
<gene>
    <name evidence="2" type="ORF">R1flu_017732</name>
</gene>
<sequence>MVDDCQDIEIEGRKKFGVPAQTQNLSKYQTWKRSSLELKLLQDTSKARGNTTTGNEDDDGELAADDCESRPAQDEEASRIPVGMKTTVKAKNTMDGLPEYFRLWD</sequence>
<protein>
    <submittedName>
        <fullName evidence="2">Uncharacterized protein</fullName>
    </submittedName>
</protein>